<evidence type="ECO:0000313" key="14">
    <source>
        <dbReference type="Ensembl" id="ENSXETP00000029218"/>
    </source>
</evidence>
<evidence type="ECO:0000259" key="13">
    <source>
        <dbReference type="PROSITE" id="PS50262"/>
    </source>
</evidence>
<keyword evidence="5 11" id="KW-0297">G-protein coupled receptor</keyword>
<feature type="transmembrane region" description="Helical" evidence="12">
    <location>
        <begin position="110"/>
        <end position="131"/>
    </location>
</feature>
<protein>
    <submittedName>
        <fullName evidence="14">Motilin receptor</fullName>
    </submittedName>
</protein>
<dbReference type="PRINTS" id="PR00237">
    <property type="entry name" value="GPCRRHODOPSN"/>
</dbReference>
<dbReference type="STRING" id="8364.ENSXETP00000029218"/>
<reference evidence="14" key="1">
    <citation type="journal article" date="2010" name="Science">
        <title>The genome of the Western clawed frog Xenopus tropicalis.</title>
        <authorList>
            <person name="Hellsten U."/>
            <person name="Harland R.M."/>
            <person name="Gilchrist M.J."/>
            <person name="Hendrix D."/>
            <person name="Jurka J."/>
            <person name="Kapitonov V."/>
            <person name="Ovcharenko I."/>
            <person name="Putnam N.H."/>
            <person name="Shu S."/>
            <person name="Taher L."/>
            <person name="Blitz I.L."/>
            <person name="Blumberg B."/>
            <person name="Dichmann D.S."/>
            <person name="Dubchak I."/>
            <person name="Amaya E."/>
            <person name="Detter J.C."/>
            <person name="Fletcher R."/>
            <person name="Gerhard D.S."/>
            <person name="Goodstein D."/>
            <person name="Graves T."/>
            <person name="Grigoriev I.V."/>
            <person name="Grimwood J."/>
            <person name="Kawashima T."/>
            <person name="Lindquist E."/>
            <person name="Lucas S.M."/>
            <person name="Mead P.E."/>
            <person name="Mitros T."/>
            <person name="Ogino H."/>
            <person name="Ohta Y."/>
            <person name="Poliakov A.V."/>
            <person name="Pollet N."/>
            <person name="Robert J."/>
            <person name="Salamov A."/>
            <person name="Sater A.K."/>
            <person name="Schmutz J."/>
            <person name="Terry A."/>
            <person name="Vize P.D."/>
            <person name="Warren W.C."/>
            <person name="Wells D."/>
            <person name="Wills A."/>
            <person name="Wilson R.K."/>
            <person name="Zimmerman L.B."/>
            <person name="Zorn A.M."/>
            <person name="Grainger R."/>
            <person name="Grammer T."/>
            <person name="Khokha M.K."/>
            <person name="Richardson P.M."/>
            <person name="Rokhsar D.S."/>
        </authorList>
    </citation>
    <scope>NUCLEOTIDE SEQUENCE [LARGE SCALE GENOMIC DNA]</scope>
    <source>
        <strain evidence="14">Nigerian</strain>
    </source>
</reference>
<feature type="transmembrane region" description="Helical" evidence="12">
    <location>
        <begin position="35"/>
        <end position="60"/>
    </location>
</feature>
<comment type="subcellular location">
    <subcellularLocation>
        <location evidence="1">Cell membrane</location>
        <topology evidence="1">Multi-pass membrane protein</topology>
    </subcellularLocation>
</comment>
<accession>F7A433</accession>
<dbReference type="SUPFAM" id="SSF81321">
    <property type="entry name" value="Family A G protein-coupled receptor-like"/>
    <property type="match status" value="1"/>
</dbReference>
<dbReference type="eggNOG" id="KOG3656">
    <property type="taxonomic scope" value="Eukaryota"/>
</dbReference>
<evidence type="ECO:0000256" key="7">
    <source>
        <dbReference type="ARBA" id="ARBA00023157"/>
    </source>
</evidence>
<dbReference type="PROSITE" id="PS50262">
    <property type="entry name" value="G_PROTEIN_RECEP_F1_2"/>
    <property type="match status" value="1"/>
</dbReference>
<dbReference type="InterPro" id="IPR003905">
    <property type="entry name" value="GHS-R/MTLR"/>
</dbReference>
<dbReference type="AlphaFoldDB" id="F7A433"/>
<dbReference type="PRINTS" id="PR01417">
    <property type="entry name" value="GHSRECEPTOR"/>
</dbReference>
<keyword evidence="2" id="KW-1003">Cell membrane</keyword>
<keyword evidence="3 11" id="KW-0812">Transmembrane</keyword>
<keyword evidence="10 11" id="KW-0807">Transducer</keyword>
<dbReference type="Pfam" id="PF00001">
    <property type="entry name" value="7tm_1"/>
    <property type="match status" value="1"/>
</dbReference>
<evidence type="ECO:0000256" key="12">
    <source>
        <dbReference type="SAM" id="Phobius"/>
    </source>
</evidence>
<dbReference type="PROSITE" id="PS00237">
    <property type="entry name" value="G_PROTEIN_RECEP_F1_1"/>
    <property type="match status" value="1"/>
</dbReference>
<evidence type="ECO:0000256" key="8">
    <source>
        <dbReference type="ARBA" id="ARBA00023170"/>
    </source>
</evidence>
<organism evidence="14">
    <name type="scientific">Xenopus tropicalis</name>
    <name type="common">Western clawed frog</name>
    <name type="synonym">Silurana tropicalis</name>
    <dbReference type="NCBI Taxonomy" id="8364"/>
    <lineage>
        <taxon>Eukaryota</taxon>
        <taxon>Metazoa</taxon>
        <taxon>Chordata</taxon>
        <taxon>Craniata</taxon>
        <taxon>Vertebrata</taxon>
        <taxon>Euteleostomi</taxon>
        <taxon>Amphibia</taxon>
        <taxon>Batrachia</taxon>
        <taxon>Anura</taxon>
        <taxon>Pipoidea</taxon>
        <taxon>Pipidae</taxon>
        <taxon>Xenopodinae</taxon>
        <taxon>Xenopus</taxon>
        <taxon>Silurana</taxon>
    </lineage>
</organism>
<dbReference type="GO" id="GO:0005886">
    <property type="term" value="C:plasma membrane"/>
    <property type="evidence" value="ECO:0007669"/>
    <property type="project" value="UniProtKB-SubCell"/>
</dbReference>
<keyword evidence="7" id="KW-1015">Disulfide bond</keyword>
<dbReference type="Xenbase" id="XB-GENE-940650">
    <property type="gene designation" value="mlnr"/>
</dbReference>
<comment type="similarity">
    <text evidence="11">Belongs to the G-protein coupled receptor 1 family.</text>
</comment>
<dbReference type="GeneTree" id="ENSGT01120000271823"/>
<keyword evidence="8 11" id="KW-0675">Receptor</keyword>
<dbReference type="ExpressionAtlas" id="F7A433">
    <property type="expression patterns" value="baseline"/>
</dbReference>
<dbReference type="Ensembl" id="ENSXETT00000029218">
    <property type="protein sequence ID" value="ENSXETP00000029218"/>
    <property type="gene ID" value="ENSXETG00000013318"/>
</dbReference>
<keyword evidence="6 12" id="KW-0472">Membrane</keyword>
<evidence type="ECO:0000256" key="10">
    <source>
        <dbReference type="ARBA" id="ARBA00023224"/>
    </source>
</evidence>
<dbReference type="HOGENOM" id="CLU_009579_6_5_1"/>
<name>F7A433_XENTR</name>
<reference evidence="14" key="2">
    <citation type="submission" date="2011-06" db="UniProtKB">
        <authorList>
            <consortium name="Ensembl"/>
        </authorList>
    </citation>
    <scope>IDENTIFICATION</scope>
</reference>
<evidence type="ECO:0000256" key="9">
    <source>
        <dbReference type="ARBA" id="ARBA00023180"/>
    </source>
</evidence>
<sequence>MKNDSSFDSGGGNWDYDDIPECTEYLCSFFPITTLIPVTIVLLIVMVVGVIGNTITILIIRRYKEMRTTTNFYLSSMAMSDLIILLSLPFDLYRLWKSMPWIFGGFLCRFLHFISEGCTYSTILHITALSIERYLAICFPLKSKVLITKTRVKCVIVFLWVFALLSDLFLALGLALYTVGTRDKQL</sequence>
<keyword evidence="9" id="KW-0325">Glycoprotein</keyword>
<gene>
    <name evidence="14" type="primary">mlnr</name>
</gene>
<dbReference type="GO" id="GO:0004930">
    <property type="term" value="F:G protein-coupled receptor activity"/>
    <property type="evidence" value="ECO:0007669"/>
    <property type="project" value="UniProtKB-KW"/>
</dbReference>
<keyword evidence="4 12" id="KW-1133">Transmembrane helix</keyword>
<evidence type="ECO:0000256" key="11">
    <source>
        <dbReference type="RuleBase" id="RU000688"/>
    </source>
</evidence>
<proteinExistence type="inferred from homology"/>
<dbReference type="Gene3D" id="1.20.1070.10">
    <property type="entry name" value="Rhodopsin 7-helix transmembrane proteins"/>
    <property type="match status" value="1"/>
</dbReference>
<feature type="domain" description="G-protein coupled receptors family 1 profile" evidence="13">
    <location>
        <begin position="52"/>
        <end position="186"/>
    </location>
</feature>
<evidence type="ECO:0000256" key="6">
    <source>
        <dbReference type="ARBA" id="ARBA00023136"/>
    </source>
</evidence>
<evidence type="ECO:0000256" key="1">
    <source>
        <dbReference type="ARBA" id="ARBA00004651"/>
    </source>
</evidence>
<feature type="transmembrane region" description="Helical" evidence="12">
    <location>
        <begin position="72"/>
        <end position="90"/>
    </location>
</feature>
<dbReference type="InterPro" id="IPR000276">
    <property type="entry name" value="GPCR_Rhodpsn"/>
</dbReference>
<feature type="transmembrane region" description="Helical" evidence="12">
    <location>
        <begin position="152"/>
        <end position="177"/>
    </location>
</feature>
<dbReference type="InterPro" id="IPR017452">
    <property type="entry name" value="GPCR_Rhodpsn_7TM"/>
</dbReference>
<dbReference type="PANTHER" id="PTHR24243">
    <property type="entry name" value="G-PROTEIN COUPLED RECEPTOR"/>
    <property type="match status" value="1"/>
</dbReference>
<dbReference type="InParanoid" id="F7A433"/>
<evidence type="ECO:0000256" key="4">
    <source>
        <dbReference type="ARBA" id="ARBA00022989"/>
    </source>
</evidence>
<evidence type="ECO:0000256" key="2">
    <source>
        <dbReference type="ARBA" id="ARBA00022475"/>
    </source>
</evidence>
<dbReference type="PANTHER" id="PTHR24243:SF3">
    <property type="entry name" value="MOTILIN RECEPTOR"/>
    <property type="match status" value="1"/>
</dbReference>
<evidence type="ECO:0000256" key="5">
    <source>
        <dbReference type="ARBA" id="ARBA00023040"/>
    </source>
</evidence>
<evidence type="ECO:0000256" key="3">
    <source>
        <dbReference type="ARBA" id="ARBA00022692"/>
    </source>
</evidence>